<reference evidence="3 4" key="1">
    <citation type="submission" date="2014-06" db="EMBL/GenBank/DDBJ databases">
        <authorList>
            <person name="Swart Estienne"/>
        </authorList>
    </citation>
    <scope>NUCLEOTIDE SEQUENCE [LARGE SCALE GENOMIC DNA]</scope>
    <source>
        <strain evidence="3 4">130c</strain>
    </source>
</reference>
<evidence type="ECO:0000313" key="3">
    <source>
        <dbReference type="EMBL" id="CDW91204.1"/>
    </source>
</evidence>
<protein>
    <submittedName>
        <fullName evidence="3">Uncharacterized protein</fullName>
    </submittedName>
</protein>
<dbReference type="OrthoDB" id="313422at2759"/>
<dbReference type="PANTHER" id="PTHR38566:SF1">
    <property type="entry name" value="CHROMOSOME UNDETERMINED SCAFFOLD_18, WHOLE GENOME SHOTGUN SEQUENCE"/>
    <property type="match status" value="1"/>
</dbReference>
<feature type="compositionally biased region" description="Polar residues" evidence="2">
    <location>
        <begin position="698"/>
        <end position="711"/>
    </location>
</feature>
<evidence type="ECO:0000313" key="4">
    <source>
        <dbReference type="Proteomes" id="UP000039865"/>
    </source>
</evidence>
<dbReference type="InParanoid" id="A0A078B9V4"/>
<evidence type="ECO:0000256" key="1">
    <source>
        <dbReference type="SAM" id="Coils"/>
    </source>
</evidence>
<dbReference type="InterPro" id="IPR027417">
    <property type="entry name" value="P-loop_NTPase"/>
</dbReference>
<keyword evidence="1" id="KW-0175">Coiled coil</keyword>
<dbReference type="AlphaFoldDB" id="A0A078B9V4"/>
<dbReference type="Proteomes" id="UP000039865">
    <property type="component" value="Unassembled WGS sequence"/>
</dbReference>
<dbReference type="OMA" id="RYHEKAC"/>
<feature type="region of interest" description="Disordered" evidence="2">
    <location>
        <begin position="698"/>
        <end position="718"/>
    </location>
</feature>
<sequence length="1262" mass="146745">MKKRFAKQALSELDIKIQELKQQCQHQYELAKSEDQVTVMLDQAEYLDNVDDLAQLPDDQPENVKDKKYISLAIPELRMVDFKLNKRGPSEDETYALDVFLVKNIRRGNTVIEQIERNVTVNVDGKEIEDIKVLKRCMGRKGLTKFFDLQIDFLDPKTRYLDAGHSPQTFCIKNQILSGALKAFVGGHNVEVFKTLKANGENAQVSYNTEFDVWVVASKNVGIVVRNKEDLAKYHPEHFRFSYMIGMVWLNKIEDLMALDPNIVTQLKKEMAGKTLVAEFIGSPEHQHMVKYNQITLIFYAIVDNNSSDLCWPVDQALNFFKKYQLNIVKIESQGLFNNYDMLCNGLYKVFRDVAKSKIVDDEEGSVLYLVKRDKSGDSSKDKVLSLAKLKTIEYRVFRKIREKLRGYYRHLGSEKSKKGPEGVVHMFQREMNELIEGNELPQPIQLYIELLKSSFEFIDENPEPRLKLLNNQYINFQEELIQYHASKNQLSSLSSNLFESNILDKQDEITYEKPKEVTIVAAPNTNNDYNYFEQTITQPQKFKFVLFCPYGILNDANLKTFINENFEFVVAHNLNIEQVQNYQYNDKSYLIQINHIDLETVNQLSNFNSSEGLHNDIKFLVFGYNQMMYCSSFIQGVYKDQPQGYETVFKNRASLNKMYEDYLVIINQILKSQRFENFSSLKQEDLLTYLQKQVNTQQSHGDTQTRPQSIQEEEKKSYEVTKQVRDLNNVTPAEIESQINLLKNLQRSKKTVIVIIPFGITGSGKTTLRENLSQIVQEKLRWNFKYVSSDEIRKECMDKAMQNGKMTRDEAFDRTGREAIKQFDYKLQKTISDISKSTKTFHVVFVDKNHPKNGIAKTVGLIHEKIPDGVNLKKLYLIPRITQPYARYPLSLGFLMQCFYRLMSRENHETLDNSDKVLTTQILLMFFHLYIDVKFKNQFLQECSLDGYFNVPMTYDDQQVYVPDILGVHLERILRQTKKGDKPQDLDTIQKFINDAMLEQGKFNSISFSINDQLPYILDNLMNATEATKDDSQVEIKKIDREESKYKQGHQGGSSKFPLYIGITLQEDPEYSQKLVQLYDQAFKILADIEADQSYSQISKLAEQLIQESNHNMKGEDWKLPADFHVTLAYYKGMNEDKKRAIQHQFKEEAKEDIIVEAVVYVKDKVLTALCFPKSKCENKCPHITLLLKKQSAKFSNIVLEKTCLKAQVFNEIYEEVRDGVKQNNYKKANIKTGDKELDQVYFIKLQEPIVFKGVSKSYYH</sequence>
<keyword evidence="4" id="KW-1185">Reference proteome</keyword>
<gene>
    <name evidence="3" type="primary">Contig16755.g17849</name>
    <name evidence="3" type="ORF">STYLEM_20357</name>
</gene>
<dbReference type="SUPFAM" id="SSF52540">
    <property type="entry name" value="P-loop containing nucleoside triphosphate hydrolases"/>
    <property type="match status" value="1"/>
</dbReference>
<proteinExistence type="predicted"/>
<accession>A0A078B9V4</accession>
<dbReference type="PANTHER" id="PTHR38566">
    <property type="entry name" value="RNA_LIG_T4_1 DOMAIN-CONTAINING PROTEIN"/>
    <property type="match status" value="1"/>
</dbReference>
<dbReference type="EMBL" id="CCKQ01019190">
    <property type="protein sequence ID" value="CDW91204.1"/>
    <property type="molecule type" value="Genomic_DNA"/>
</dbReference>
<evidence type="ECO:0000256" key="2">
    <source>
        <dbReference type="SAM" id="MobiDB-lite"/>
    </source>
</evidence>
<name>A0A078B9V4_STYLE</name>
<organism evidence="3 4">
    <name type="scientific">Stylonychia lemnae</name>
    <name type="common">Ciliate</name>
    <dbReference type="NCBI Taxonomy" id="5949"/>
    <lineage>
        <taxon>Eukaryota</taxon>
        <taxon>Sar</taxon>
        <taxon>Alveolata</taxon>
        <taxon>Ciliophora</taxon>
        <taxon>Intramacronucleata</taxon>
        <taxon>Spirotrichea</taxon>
        <taxon>Stichotrichia</taxon>
        <taxon>Sporadotrichida</taxon>
        <taxon>Oxytrichidae</taxon>
        <taxon>Stylonychinae</taxon>
        <taxon>Stylonychia</taxon>
    </lineage>
</organism>
<dbReference type="Gene3D" id="3.40.50.300">
    <property type="entry name" value="P-loop containing nucleotide triphosphate hydrolases"/>
    <property type="match status" value="1"/>
</dbReference>
<feature type="coiled-coil region" evidence="1">
    <location>
        <begin position="3"/>
        <end position="30"/>
    </location>
</feature>